<protein>
    <recommendedName>
        <fullName evidence="4">Fungal lipase-like domain-containing protein</fullName>
    </recommendedName>
</protein>
<name>A0A397I5L6_9GLOM</name>
<dbReference type="EMBL" id="PQFF01000251">
    <property type="protein sequence ID" value="RHZ70237.1"/>
    <property type="molecule type" value="Genomic_DNA"/>
</dbReference>
<dbReference type="Proteomes" id="UP000266861">
    <property type="component" value="Unassembled WGS sequence"/>
</dbReference>
<dbReference type="OrthoDB" id="202545at2759"/>
<keyword evidence="1" id="KW-1133">Transmembrane helix</keyword>
<keyword evidence="3" id="KW-1185">Reference proteome</keyword>
<accession>A0A397I5L6</accession>
<dbReference type="PANTHER" id="PTHR42044">
    <property type="entry name" value="DUF676 DOMAIN-CONTAINING PROTEIN-RELATED"/>
    <property type="match status" value="1"/>
</dbReference>
<keyword evidence="1" id="KW-0472">Membrane</keyword>
<evidence type="ECO:0000256" key="1">
    <source>
        <dbReference type="SAM" id="Phobius"/>
    </source>
</evidence>
<dbReference type="InterPro" id="IPR029058">
    <property type="entry name" value="AB_hydrolase_fold"/>
</dbReference>
<sequence>MEEYRFALEDISWIIFHPYDVIVDFLLKNSLFAARFIHNPPGEVPGEGDLFYPRNWISIFHLVVNFLLTPLIAVLYPFLRMKSFGNMVRNPDPSKPSDVKWFFINGILVDHWWLDLNCRKLEMRFNVGVKGIYNRSYGPIWDIVESILQRDFNMYNASVINAIREIIRELRNEQPVRIIAHSQGAIIAGLVVDELYRLLSLSDEKNYLRNLEVFTFANGARDFRNPEGLIKVIEHYANIGDVIPRVGVLANSSNSDFDGDVFINGSTKGHLFNRYYSLNSQDYPIRTNPSSVLFHDKKVEL</sequence>
<evidence type="ECO:0000313" key="3">
    <source>
        <dbReference type="Proteomes" id="UP000266861"/>
    </source>
</evidence>
<evidence type="ECO:0008006" key="4">
    <source>
        <dbReference type="Google" id="ProtNLM"/>
    </source>
</evidence>
<evidence type="ECO:0000313" key="2">
    <source>
        <dbReference type="EMBL" id="RHZ70237.1"/>
    </source>
</evidence>
<dbReference type="SUPFAM" id="SSF53474">
    <property type="entry name" value="alpha/beta-Hydrolases"/>
    <property type="match status" value="1"/>
</dbReference>
<proteinExistence type="predicted"/>
<dbReference type="AlphaFoldDB" id="A0A397I5L6"/>
<dbReference type="PANTHER" id="PTHR42044:SF2">
    <property type="entry name" value="DUF676 DOMAIN-CONTAINING PROTEIN"/>
    <property type="match status" value="1"/>
</dbReference>
<gene>
    <name evidence="2" type="ORF">Glove_274g10</name>
</gene>
<keyword evidence="1" id="KW-0812">Transmembrane</keyword>
<comment type="caution">
    <text evidence="2">The sequence shown here is derived from an EMBL/GenBank/DDBJ whole genome shotgun (WGS) entry which is preliminary data.</text>
</comment>
<organism evidence="2 3">
    <name type="scientific">Diversispora epigaea</name>
    <dbReference type="NCBI Taxonomy" id="1348612"/>
    <lineage>
        <taxon>Eukaryota</taxon>
        <taxon>Fungi</taxon>
        <taxon>Fungi incertae sedis</taxon>
        <taxon>Mucoromycota</taxon>
        <taxon>Glomeromycotina</taxon>
        <taxon>Glomeromycetes</taxon>
        <taxon>Diversisporales</taxon>
        <taxon>Diversisporaceae</taxon>
        <taxon>Diversispora</taxon>
    </lineage>
</organism>
<reference evidence="2 3" key="1">
    <citation type="submission" date="2018-08" db="EMBL/GenBank/DDBJ databases">
        <title>Genome and evolution of the arbuscular mycorrhizal fungus Diversispora epigaea (formerly Glomus versiforme) and its bacterial endosymbionts.</title>
        <authorList>
            <person name="Sun X."/>
            <person name="Fei Z."/>
            <person name="Harrison M."/>
        </authorList>
    </citation>
    <scope>NUCLEOTIDE SEQUENCE [LARGE SCALE GENOMIC DNA]</scope>
    <source>
        <strain evidence="2 3">IT104</strain>
    </source>
</reference>
<feature type="transmembrane region" description="Helical" evidence="1">
    <location>
        <begin position="56"/>
        <end position="79"/>
    </location>
</feature>